<name>A0A8J2KLY5_9HEXA</name>
<keyword evidence="3" id="KW-1185">Reference proteome</keyword>
<feature type="compositionally biased region" description="Basic and acidic residues" evidence="1">
    <location>
        <begin position="1"/>
        <end position="10"/>
    </location>
</feature>
<protein>
    <submittedName>
        <fullName evidence="2">Uncharacterized protein</fullName>
    </submittedName>
</protein>
<feature type="region of interest" description="Disordered" evidence="1">
    <location>
        <begin position="1"/>
        <end position="46"/>
    </location>
</feature>
<evidence type="ECO:0000313" key="3">
    <source>
        <dbReference type="Proteomes" id="UP000708208"/>
    </source>
</evidence>
<proteinExistence type="predicted"/>
<evidence type="ECO:0000313" key="2">
    <source>
        <dbReference type="EMBL" id="CAG7815886.1"/>
    </source>
</evidence>
<dbReference type="Proteomes" id="UP000708208">
    <property type="component" value="Unassembled WGS sequence"/>
</dbReference>
<feature type="non-terminal residue" evidence="2">
    <location>
        <position position="1"/>
    </location>
</feature>
<accession>A0A8J2KLY5</accession>
<reference evidence="2" key="1">
    <citation type="submission" date="2021-06" db="EMBL/GenBank/DDBJ databases">
        <authorList>
            <person name="Hodson N. C."/>
            <person name="Mongue J. A."/>
            <person name="Jaron S. K."/>
        </authorList>
    </citation>
    <scope>NUCLEOTIDE SEQUENCE</scope>
</reference>
<feature type="compositionally biased region" description="Low complexity" evidence="1">
    <location>
        <begin position="21"/>
        <end position="34"/>
    </location>
</feature>
<organism evidence="2 3">
    <name type="scientific">Allacma fusca</name>
    <dbReference type="NCBI Taxonomy" id="39272"/>
    <lineage>
        <taxon>Eukaryota</taxon>
        <taxon>Metazoa</taxon>
        <taxon>Ecdysozoa</taxon>
        <taxon>Arthropoda</taxon>
        <taxon>Hexapoda</taxon>
        <taxon>Collembola</taxon>
        <taxon>Symphypleona</taxon>
        <taxon>Sminthuridae</taxon>
        <taxon>Allacma</taxon>
    </lineage>
</organism>
<comment type="caution">
    <text evidence="2">The sequence shown here is derived from an EMBL/GenBank/DDBJ whole genome shotgun (WGS) entry which is preliminary data.</text>
</comment>
<evidence type="ECO:0000256" key="1">
    <source>
        <dbReference type="SAM" id="MobiDB-lite"/>
    </source>
</evidence>
<dbReference type="AlphaFoldDB" id="A0A8J2KLY5"/>
<sequence>SPIWKPRESFDSGTLPRKLDSSQTGASTSSQQSAEQPGPSKPSDIGKLFQFCSKYGRCDHRISI</sequence>
<dbReference type="EMBL" id="CAJVCH010355236">
    <property type="protein sequence ID" value="CAG7815886.1"/>
    <property type="molecule type" value="Genomic_DNA"/>
</dbReference>
<gene>
    <name evidence="2" type="ORF">AFUS01_LOCUS26533</name>
</gene>